<dbReference type="Proteomes" id="UP000635384">
    <property type="component" value="Unassembled WGS sequence"/>
</dbReference>
<gene>
    <name evidence="1" type="ORF">IB285_06735</name>
</gene>
<evidence type="ECO:0000313" key="2">
    <source>
        <dbReference type="Proteomes" id="UP000635384"/>
    </source>
</evidence>
<protein>
    <submittedName>
        <fullName evidence="1">Uncharacterized protein</fullName>
    </submittedName>
</protein>
<proteinExistence type="predicted"/>
<sequence>MGGRVPLPLALADRAVRRRFFTKDDAEAVLDWCEASGHKFLGMDVAEQLPDGNWMLLIDPILDLSYQTDNFEAVRRGRQFLTEFATSNRIFEPVWEGRNT</sequence>
<keyword evidence="2" id="KW-1185">Reference proteome</keyword>
<accession>A0ABR8KMY5</accession>
<evidence type="ECO:0000313" key="1">
    <source>
        <dbReference type="EMBL" id="MBD2841956.1"/>
    </source>
</evidence>
<dbReference type="EMBL" id="JACXLC010000001">
    <property type="protein sequence ID" value="MBD2841956.1"/>
    <property type="molecule type" value="Genomic_DNA"/>
</dbReference>
<comment type="caution">
    <text evidence="1">The sequence shown here is derived from an EMBL/GenBank/DDBJ whole genome shotgun (WGS) entry which is preliminary data.</text>
</comment>
<dbReference type="RefSeq" id="WP_190787455.1">
    <property type="nucleotide sequence ID" value="NZ_JACXLC010000001.1"/>
</dbReference>
<organism evidence="1 2">
    <name type="scientific">Erythrobacter rubeus</name>
    <dbReference type="NCBI Taxonomy" id="2760803"/>
    <lineage>
        <taxon>Bacteria</taxon>
        <taxon>Pseudomonadati</taxon>
        <taxon>Pseudomonadota</taxon>
        <taxon>Alphaproteobacteria</taxon>
        <taxon>Sphingomonadales</taxon>
        <taxon>Erythrobacteraceae</taxon>
        <taxon>Erythrobacter/Porphyrobacter group</taxon>
        <taxon>Erythrobacter</taxon>
    </lineage>
</organism>
<reference evidence="1 2" key="1">
    <citation type="submission" date="2020-09" db="EMBL/GenBank/DDBJ databases">
        <authorList>
            <person name="Yoon J.-W."/>
        </authorList>
    </citation>
    <scope>NUCLEOTIDE SEQUENCE [LARGE SCALE GENOMIC DNA]</scope>
    <source>
        <strain evidence="1 2">KMU-140</strain>
    </source>
</reference>
<name>A0ABR8KMY5_9SPHN</name>